<protein>
    <submittedName>
        <fullName evidence="1">Uncharacterized protein</fullName>
    </submittedName>
</protein>
<proteinExistence type="predicted"/>
<dbReference type="KEGG" id="salm:D0Y50_15670"/>
<gene>
    <name evidence="1" type="ORF">D0Y50_15670</name>
</gene>
<evidence type="ECO:0000313" key="1">
    <source>
        <dbReference type="EMBL" id="AXR07673.1"/>
    </source>
</evidence>
<name>A0A346NQ66_9ALTE</name>
<dbReference type="EMBL" id="CP031769">
    <property type="protein sequence ID" value="AXR07673.1"/>
    <property type="molecule type" value="Genomic_DNA"/>
</dbReference>
<sequence>MNFNYAEPACQSNASLWDGLSAFCIMQALVVKEVSDYHSNGPIHAVLDNGVTLWCQSSSVNEILICLCEGSQEKLFQLFWATNEWRLRHF</sequence>
<dbReference type="RefSeq" id="WP_117317869.1">
    <property type="nucleotide sequence ID" value="NZ_CP031769.1"/>
</dbReference>
<keyword evidence="2" id="KW-1185">Reference proteome</keyword>
<evidence type="ECO:0000313" key="2">
    <source>
        <dbReference type="Proteomes" id="UP000262073"/>
    </source>
</evidence>
<organism evidence="1 2">
    <name type="scientific">Salinimonas sediminis</name>
    <dbReference type="NCBI Taxonomy" id="2303538"/>
    <lineage>
        <taxon>Bacteria</taxon>
        <taxon>Pseudomonadati</taxon>
        <taxon>Pseudomonadota</taxon>
        <taxon>Gammaproteobacteria</taxon>
        <taxon>Alteromonadales</taxon>
        <taxon>Alteromonadaceae</taxon>
        <taxon>Alteromonas/Salinimonas group</taxon>
        <taxon>Salinimonas</taxon>
    </lineage>
</organism>
<reference evidence="1 2" key="1">
    <citation type="submission" date="2018-08" db="EMBL/GenBank/DDBJ databases">
        <title>Salinimonas sediminis sp. nov., a piezophilic bacterium isolated from a deep-sea sediment sample from the New Britain Trench.</title>
        <authorList>
            <person name="Cao J."/>
        </authorList>
    </citation>
    <scope>NUCLEOTIDE SEQUENCE [LARGE SCALE GENOMIC DNA]</scope>
    <source>
        <strain evidence="1 2">N102</strain>
    </source>
</reference>
<dbReference type="AlphaFoldDB" id="A0A346NQ66"/>
<dbReference type="Proteomes" id="UP000262073">
    <property type="component" value="Chromosome"/>
</dbReference>
<accession>A0A346NQ66</accession>